<reference evidence="2 3" key="1">
    <citation type="journal article" date="2021" name="Commun. Biol.">
        <title>The genome of Shorea leprosula (Dipterocarpaceae) highlights the ecological relevance of drought in aseasonal tropical rainforests.</title>
        <authorList>
            <person name="Ng K.K.S."/>
            <person name="Kobayashi M.J."/>
            <person name="Fawcett J.A."/>
            <person name="Hatakeyama M."/>
            <person name="Paape T."/>
            <person name="Ng C.H."/>
            <person name="Ang C.C."/>
            <person name="Tnah L.H."/>
            <person name="Lee C.T."/>
            <person name="Nishiyama T."/>
            <person name="Sese J."/>
            <person name="O'Brien M.J."/>
            <person name="Copetti D."/>
            <person name="Mohd Noor M.I."/>
            <person name="Ong R.C."/>
            <person name="Putra M."/>
            <person name="Sireger I.Z."/>
            <person name="Indrioko S."/>
            <person name="Kosugi Y."/>
            <person name="Izuno A."/>
            <person name="Isagi Y."/>
            <person name="Lee S.L."/>
            <person name="Shimizu K.K."/>
        </authorList>
    </citation>
    <scope>NUCLEOTIDE SEQUENCE [LARGE SCALE GENOMIC DNA]</scope>
    <source>
        <strain evidence="2">214</strain>
    </source>
</reference>
<gene>
    <name evidence="2" type="ORF">SLEP1_g31650</name>
</gene>
<dbReference type="Proteomes" id="UP001054252">
    <property type="component" value="Unassembled WGS sequence"/>
</dbReference>
<evidence type="ECO:0000256" key="1">
    <source>
        <dbReference type="ARBA" id="ARBA00009995"/>
    </source>
</evidence>
<comment type="similarity">
    <text evidence="1">Belongs to the UDP-glycosyltransferase family.</text>
</comment>
<dbReference type="InterPro" id="IPR050481">
    <property type="entry name" value="UDP-glycosyltransf_plant"/>
</dbReference>
<name>A0AAV5K8W5_9ROSI</name>
<dbReference type="SUPFAM" id="SSF53756">
    <property type="entry name" value="UDP-Glycosyltransferase/glycogen phosphorylase"/>
    <property type="match status" value="1"/>
</dbReference>
<dbReference type="PANTHER" id="PTHR48048">
    <property type="entry name" value="GLYCOSYLTRANSFERASE"/>
    <property type="match status" value="1"/>
</dbReference>
<evidence type="ECO:0000313" key="3">
    <source>
        <dbReference type="Proteomes" id="UP001054252"/>
    </source>
</evidence>
<sequence>MEKAELIFIPLPGIGHLVSTVELAKRLLHRDERISVTLLSMKSPFGSVDAYTKPLTASEPRIRLVDLPPVTHPSPDLFIKSLEAYIYSFIEAQIPQVRKTVTDIVSSCSVSGSSRVVGYRFDMDRTGQRLKVRIQNS</sequence>
<dbReference type="EMBL" id="BPVZ01000058">
    <property type="protein sequence ID" value="GKV21696.1"/>
    <property type="molecule type" value="Genomic_DNA"/>
</dbReference>
<dbReference type="PANTHER" id="PTHR48048:SF94">
    <property type="entry name" value="GLYCOSYLTRANSFERASE"/>
    <property type="match status" value="1"/>
</dbReference>
<proteinExistence type="inferred from homology"/>
<accession>A0AAV5K8W5</accession>
<keyword evidence="3" id="KW-1185">Reference proteome</keyword>
<organism evidence="2 3">
    <name type="scientific">Rubroshorea leprosula</name>
    <dbReference type="NCBI Taxonomy" id="152421"/>
    <lineage>
        <taxon>Eukaryota</taxon>
        <taxon>Viridiplantae</taxon>
        <taxon>Streptophyta</taxon>
        <taxon>Embryophyta</taxon>
        <taxon>Tracheophyta</taxon>
        <taxon>Spermatophyta</taxon>
        <taxon>Magnoliopsida</taxon>
        <taxon>eudicotyledons</taxon>
        <taxon>Gunneridae</taxon>
        <taxon>Pentapetalae</taxon>
        <taxon>rosids</taxon>
        <taxon>malvids</taxon>
        <taxon>Malvales</taxon>
        <taxon>Dipterocarpaceae</taxon>
        <taxon>Rubroshorea</taxon>
    </lineage>
</organism>
<evidence type="ECO:0000313" key="2">
    <source>
        <dbReference type="EMBL" id="GKV21696.1"/>
    </source>
</evidence>
<dbReference type="AlphaFoldDB" id="A0AAV5K8W5"/>
<comment type="caution">
    <text evidence="2">The sequence shown here is derived from an EMBL/GenBank/DDBJ whole genome shotgun (WGS) entry which is preliminary data.</text>
</comment>
<protein>
    <submittedName>
        <fullName evidence="2">Uncharacterized protein</fullName>
    </submittedName>
</protein>
<dbReference type="Gene3D" id="3.40.50.2000">
    <property type="entry name" value="Glycogen Phosphorylase B"/>
    <property type="match status" value="1"/>
</dbReference>
<dbReference type="GO" id="GO:0035251">
    <property type="term" value="F:UDP-glucosyltransferase activity"/>
    <property type="evidence" value="ECO:0007669"/>
    <property type="project" value="InterPro"/>
</dbReference>